<gene>
    <name evidence="2" type="primary">AVEN_92251_1</name>
    <name evidence="2" type="ORF">CEXT_323901</name>
</gene>
<dbReference type="GO" id="GO:0008017">
    <property type="term" value="F:microtubule binding"/>
    <property type="evidence" value="ECO:0007669"/>
    <property type="project" value="TreeGrafter"/>
</dbReference>
<dbReference type="InterPro" id="IPR026818">
    <property type="entry name" value="Apc_fam"/>
</dbReference>
<dbReference type="PANTHER" id="PTHR12607:SF12">
    <property type="entry name" value="APC-LIKE, ISOFORM A-RELATED"/>
    <property type="match status" value="1"/>
</dbReference>
<dbReference type="GO" id="GO:0030877">
    <property type="term" value="C:beta-catenin destruction complex"/>
    <property type="evidence" value="ECO:0007669"/>
    <property type="project" value="TreeGrafter"/>
</dbReference>
<evidence type="ECO:0008006" key="4">
    <source>
        <dbReference type="Google" id="ProtNLM"/>
    </source>
</evidence>
<evidence type="ECO:0000313" key="2">
    <source>
        <dbReference type="EMBL" id="GIY37704.1"/>
    </source>
</evidence>
<comment type="caution">
    <text evidence="2">The sequence shown here is derived from an EMBL/GenBank/DDBJ whole genome shotgun (WGS) entry which is preliminary data.</text>
</comment>
<evidence type="ECO:0000256" key="1">
    <source>
        <dbReference type="SAM" id="MobiDB-lite"/>
    </source>
</evidence>
<feature type="region of interest" description="Disordered" evidence="1">
    <location>
        <begin position="377"/>
        <end position="402"/>
    </location>
</feature>
<dbReference type="GO" id="GO:0090090">
    <property type="term" value="P:negative regulation of canonical Wnt signaling pathway"/>
    <property type="evidence" value="ECO:0007669"/>
    <property type="project" value="TreeGrafter"/>
</dbReference>
<sequence length="749" mass="82900">MIKILKKHVVQLLGIKGILPRPTMNSDSSKQLDDEVKVYCIEGTPLMISSASSLCDLREVGNTEQTSQSLISKPPFSKKPCFSTSSRCSNISEEDNEKRCDKPKSIANEMLMSNYVEKEELCKNDEIVNLEADTAFTRTSSPLMFSRYSSLASLNSFEKQSFADDKSVSTFSNLTSGIISPSEIPDSPGEVMSPFIQKISNLSALSILTNSTRLSGTLVQHKKELISLANKSSVQINYSITTEDTNFEQSGNNHLLTSNANFAPQHNCINNFSNFNDCTVGNSTNQVEKNNAIGNKVLPKCEDKGTSTSEDFNFLETESDSQEFKEKSNEIIYPQENESADYSKDNSDDECDALLEECILNGMPRKEDLVLNDSKKSLNNSFPEETGSLTKETTEEQNCSYSDNDISDDDILDECIQLGMPQKVSKNVQPIVIAKSSALQVTPLSKGCLNSSFSESSVFNQANLSLKPAISNHQSLQKRPNVLKSVESPAYVENMPFHPCVKLGTPKTLYEETNVNKRNISSICTSISSAENQQRKKKTEVSKCDDDSNNDQNGMLIQGCIQLGMPRNQLKSYENLKVMKLPNTQLGYRDNCPDGISDDDDDDDILSECIKAGMPDAEILSSGPQYTEQTKSRHLKLPSQRKLTAAEDRAMYLKKYCGGNMQQEFLPNASELIAVDDSMCVYRTEDTPLLSPTASISDLSTLSFAEEKLCQESFLNNSRNSDCSSESEDDELLLQCIRSGMPGEKRAVA</sequence>
<dbReference type="GO" id="GO:0007026">
    <property type="term" value="P:negative regulation of microtubule depolymerization"/>
    <property type="evidence" value="ECO:0007669"/>
    <property type="project" value="TreeGrafter"/>
</dbReference>
<dbReference type="AlphaFoldDB" id="A0AAV4SXJ1"/>
<reference evidence="2 3" key="1">
    <citation type="submission" date="2021-06" db="EMBL/GenBank/DDBJ databases">
        <title>Caerostris extrusa draft genome.</title>
        <authorList>
            <person name="Kono N."/>
            <person name="Arakawa K."/>
        </authorList>
    </citation>
    <scope>NUCLEOTIDE SEQUENCE [LARGE SCALE GENOMIC DNA]</scope>
</reference>
<accession>A0AAV4SXJ1</accession>
<protein>
    <recommendedName>
        <fullName evidence="4">Adenomatous polyposis coli protein</fullName>
    </recommendedName>
</protein>
<keyword evidence="3" id="KW-1185">Reference proteome</keyword>
<dbReference type="GO" id="GO:0016342">
    <property type="term" value="C:catenin complex"/>
    <property type="evidence" value="ECO:0007669"/>
    <property type="project" value="TreeGrafter"/>
</dbReference>
<dbReference type="InterPro" id="IPR009223">
    <property type="entry name" value="APC_rpt"/>
</dbReference>
<dbReference type="Proteomes" id="UP001054945">
    <property type="component" value="Unassembled WGS sequence"/>
</dbReference>
<dbReference type="GO" id="GO:0007389">
    <property type="term" value="P:pattern specification process"/>
    <property type="evidence" value="ECO:0007669"/>
    <property type="project" value="TreeGrafter"/>
</dbReference>
<dbReference type="GO" id="GO:0016055">
    <property type="term" value="P:Wnt signaling pathway"/>
    <property type="evidence" value="ECO:0007669"/>
    <property type="project" value="InterPro"/>
</dbReference>
<dbReference type="GO" id="GO:0045295">
    <property type="term" value="F:gamma-catenin binding"/>
    <property type="evidence" value="ECO:0007669"/>
    <property type="project" value="TreeGrafter"/>
</dbReference>
<feature type="region of interest" description="Disordered" evidence="1">
    <location>
        <begin position="529"/>
        <end position="548"/>
    </location>
</feature>
<dbReference type="GO" id="GO:0016477">
    <property type="term" value="P:cell migration"/>
    <property type="evidence" value="ECO:0007669"/>
    <property type="project" value="TreeGrafter"/>
</dbReference>
<dbReference type="GO" id="GO:0001708">
    <property type="term" value="P:cell fate specification"/>
    <property type="evidence" value="ECO:0007669"/>
    <property type="project" value="TreeGrafter"/>
</dbReference>
<dbReference type="GO" id="GO:0007399">
    <property type="term" value="P:nervous system development"/>
    <property type="evidence" value="ECO:0007669"/>
    <property type="project" value="TreeGrafter"/>
</dbReference>
<dbReference type="GO" id="GO:0005881">
    <property type="term" value="C:cytoplasmic microtubule"/>
    <property type="evidence" value="ECO:0007669"/>
    <property type="project" value="TreeGrafter"/>
</dbReference>
<feature type="compositionally biased region" description="Polar residues" evidence="1">
    <location>
        <begin position="377"/>
        <end position="401"/>
    </location>
</feature>
<dbReference type="Pfam" id="PF05923">
    <property type="entry name" value="APC_r"/>
    <property type="match status" value="1"/>
</dbReference>
<evidence type="ECO:0000313" key="3">
    <source>
        <dbReference type="Proteomes" id="UP001054945"/>
    </source>
</evidence>
<dbReference type="EMBL" id="BPLR01010207">
    <property type="protein sequence ID" value="GIY37704.1"/>
    <property type="molecule type" value="Genomic_DNA"/>
</dbReference>
<organism evidence="2 3">
    <name type="scientific">Caerostris extrusa</name>
    <name type="common">Bark spider</name>
    <name type="synonym">Caerostris bankana</name>
    <dbReference type="NCBI Taxonomy" id="172846"/>
    <lineage>
        <taxon>Eukaryota</taxon>
        <taxon>Metazoa</taxon>
        <taxon>Ecdysozoa</taxon>
        <taxon>Arthropoda</taxon>
        <taxon>Chelicerata</taxon>
        <taxon>Arachnida</taxon>
        <taxon>Araneae</taxon>
        <taxon>Araneomorphae</taxon>
        <taxon>Entelegynae</taxon>
        <taxon>Araneoidea</taxon>
        <taxon>Araneidae</taxon>
        <taxon>Caerostris</taxon>
    </lineage>
</organism>
<name>A0AAV4SXJ1_CAEEX</name>
<proteinExistence type="predicted"/>
<dbReference type="PANTHER" id="PTHR12607">
    <property type="entry name" value="ADENOMATOUS POLYPOSIS COLI PROTEIN FAMILY"/>
    <property type="match status" value="1"/>
</dbReference>
<dbReference type="GO" id="GO:0008013">
    <property type="term" value="F:beta-catenin binding"/>
    <property type="evidence" value="ECO:0007669"/>
    <property type="project" value="InterPro"/>
</dbReference>